<reference evidence="2 3" key="1">
    <citation type="submission" date="2018-06" db="EMBL/GenBank/DDBJ databases">
        <title>Genomic Encyclopedia of Type Strains, Phase III (KMG-III): the genomes of soil and plant-associated and newly described type strains.</title>
        <authorList>
            <person name="Whitman W."/>
        </authorList>
    </citation>
    <scope>NUCLEOTIDE SEQUENCE [LARGE SCALE GENOMIC DNA]</scope>
    <source>
        <strain evidence="2 3">CECT 7730</strain>
    </source>
</reference>
<keyword evidence="1" id="KW-0732">Signal</keyword>
<gene>
    <name evidence="2" type="ORF">DFP75_102477</name>
</gene>
<dbReference type="Proteomes" id="UP000247551">
    <property type="component" value="Unassembled WGS sequence"/>
</dbReference>
<dbReference type="EMBL" id="QKLW01000002">
    <property type="protein sequence ID" value="PYF83381.1"/>
    <property type="molecule type" value="Genomic_DNA"/>
</dbReference>
<evidence type="ECO:0008006" key="4">
    <source>
        <dbReference type="Google" id="ProtNLM"/>
    </source>
</evidence>
<feature type="chain" id="PRO_5016374974" description="Outer membrane protein with beta-barrel domain" evidence="1">
    <location>
        <begin position="23"/>
        <end position="173"/>
    </location>
</feature>
<dbReference type="SUPFAM" id="SSF56935">
    <property type="entry name" value="Porins"/>
    <property type="match status" value="1"/>
</dbReference>
<protein>
    <recommendedName>
        <fullName evidence="4">Outer membrane protein with beta-barrel domain</fullName>
    </recommendedName>
</protein>
<accession>A0A318V6D7</accession>
<name>A0A318V6D7_9GAMM</name>
<sequence>MKNIIATGVAAAAISLSMNANASPLTFIDYTMGNIDYDSGADDGDYSAFTVSIDTLVIPLISIESIDFNDADILKFGIGASAGIGRASQIYGLVHYNDYDDEDSDFSFRVGLNSSLTDRVEARLSYTMYSDQDTLDNTKLSLGYYFTQNFSLAGNYQIADDYNIMSATARLSF</sequence>
<organism evidence="2 3">
    <name type="scientific">Marinomonas alcarazii</name>
    <dbReference type="NCBI Taxonomy" id="491949"/>
    <lineage>
        <taxon>Bacteria</taxon>
        <taxon>Pseudomonadati</taxon>
        <taxon>Pseudomonadota</taxon>
        <taxon>Gammaproteobacteria</taxon>
        <taxon>Oceanospirillales</taxon>
        <taxon>Oceanospirillaceae</taxon>
        <taxon>Marinomonas</taxon>
    </lineage>
</organism>
<dbReference type="AlphaFoldDB" id="A0A318V6D7"/>
<dbReference type="RefSeq" id="WP_110573747.1">
    <property type="nucleotide sequence ID" value="NZ_QKLW01000002.1"/>
</dbReference>
<feature type="signal peptide" evidence="1">
    <location>
        <begin position="1"/>
        <end position="22"/>
    </location>
</feature>
<evidence type="ECO:0000313" key="3">
    <source>
        <dbReference type="Proteomes" id="UP000247551"/>
    </source>
</evidence>
<comment type="caution">
    <text evidence="2">The sequence shown here is derived from an EMBL/GenBank/DDBJ whole genome shotgun (WGS) entry which is preliminary data.</text>
</comment>
<evidence type="ECO:0000313" key="2">
    <source>
        <dbReference type="EMBL" id="PYF83381.1"/>
    </source>
</evidence>
<keyword evidence="3" id="KW-1185">Reference proteome</keyword>
<evidence type="ECO:0000256" key="1">
    <source>
        <dbReference type="SAM" id="SignalP"/>
    </source>
</evidence>
<proteinExistence type="predicted"/>